<organism evidence="1 2">
    <name type="scientific">Rhabditophanes sp. KR3021</name>
    <dbReference type="NCBI Taxonomy" id="114890"/>
    <lineage>
        <taxon>Eukaryota</taxon>
        <taxon>Metazoa</taxon>
        <taxon>Ecdysozoa</taxon>
        <taxon>Nematoda</taxon>
        <taxon>Chromadorea</taxon>
        <taxon>Rhabditida</taxon>
        <taxon>Tylenchina</taxon>
        <taxon>Panagrolaimomorpha</taxon>
        <taxon>Strongyloidoidea</taxon>
        <taxon>Alloionematidae</taxon>
        <taxon>Rhabditophanes</taxon>
    </lineage>
</organism>
<evidence type="ECO:0000313" key="1">
    <source>
        <dbReference type="Proteomes" id="UP000095286"/>
    </source>
</evidence>
<dbReference type="WBParaSite" id="RSKR_0001037400.1">
    <property type="protein sequence ID" value="RSKR_0001037400.1"/>
    <property type="gene ID" value="RSKR_0001037400"/>
</dbReference>
<name>A0AC35UE93_9BILA</name>
<dbReference type="Proteomes" id="UP000095286">
    <property type="component" value="Unplaced"/>
</dbReference>
<reference evidence="2" key="1">
    <citation type="submission" date="2016-11" db="UniProtKB">
        <authorList>
            <consortium name="WormBaseParasite"/>
        </authorList>
    </citation>
    <scope>IDENTIFICATION</scope>
    <source>
        <strain evidence="2">KR3021</strain>
    </source>
</reference>
<proteinExistence type="predicted"/>
<protein>
    <submittedName>
        <fullName evidence="2">Cyanocobalamin reductase (cyanide-eliminating)</fullName>
    </submittedName>
</protein>
<accession>A0AC35UE93</accession>
<sequence>MFNSDKEQVSKILQHLNDKLRKEDGFEIYPINLREYNRFVGKEFHLPNDENTFGVVVLSTPLWFPRKYQTWIKQIMQEKVLTQEEFQEAYPDPIKQCFEECFDEAVRDLDDQRPTIIHDFTFLANRKPKMIMAAAGHASGATYYYTKNECPELLPSDEDRISAGKKKLIGIAMHPKYGGHFAFRCVILFEKVMLTDLELNSPVKAIEDKEEIARLILSFNDLWRTGDYRNMGETNGNSYAQKYTEIQMKYWNSPPAERYKVILEMVQTVLN</sequence>
<evidence type="ECO:0000313" key="2">
    <source>
        <dbReference type="WBParaSite" id="RSKR_0001037400.1"/>
    </source>
</evidence>